<dbReference type="NCBIfam" id="TIGR04407">
    <property type="entry name" value="LptF_YjgP"/>
    <property type="match status" value="1"/>
</dbReference>
<evidence type="ECO:0000256" key="1">
    <source>
        <dbReference type="ARBA" id="ARBA00004429"/>
    </source>
</evidence>
<evidence type="ECO:0000256" key="8">
    <source>
        <dbReference type="ARBA" id="ARBA00023136"/>
    </source>
</evidence>
<dbReference type="EMBL" id="JACHFJ010000013">
    <property type="protein sequence ID" value="MBB5374223.1"/>
    <property type="molecule type" value="Genomic_DNA"/>
</dbReference>
<feature type="transmembrane region" description="Helical" evidence="9">
    <location>
        <begin position="114"/>
        <end position="134"/>
    </location>
</feature>
<keyword evidence="7 9" id="KW-1133">Transmembrane helix</keyword>
<dbReference type="Pfam" id="PF03739">
    <property type="entry name" value="LptF_LptG"/>
    <property type="match status" value="1"/>
</dbReference>
<dbReference type="GO" id="GO:0055085">
    <property type="term" value="P:transmembrane transport"/>
    <property type="evidence" value="ECO:0007669"/>
    <property type="project" value="InterPro"/>
</dbReference>
<comment type="subcellular location">
    <subcellularLocation>
        <location evidence="1">Cell inner membrane</location>
        <topology evidence="1">Multi-pass membrane protein</topology>
    </subcellularLocation>
</comment>
<evidence type="ECO:0000256" key="4">
    <source>
        <dbReference type="ARBA" id="ARBA00022475"/>
    </source>
</evidence>
<evidence type="ECO:0000256" key="3">
    <source>
        <dbReference type="ARBA" id="ARBA00022448"/>
    </source>
</evidence>
<feature type="transmembrane region" description="Helical" evidence="9">
    <location>
        <begin position="289"/>
        <end position="310"/>
    </location>
</feature>
<sequence length="390" mass="42257">MAWQGTGKTGNEWFNALILNRYLTREISRPFAVILGILCVLFTGYSVASILSDAVSGLLPTLTIAELTGLKLLIALDVLIPISLYFAVLLSFGRLYGDSEFTAMWALGVQPTQIARIVLSLAGIVALAVAALSLEVRPWAYQTSHSVTWHGATSLDVNAMQAGTFYTSEDGQRVIFLTHRAGPGAPAQDVFVRRQLAGHTEVIFAKLASSLQQRAASGQHEVYLTNAHVYEIYPPESAQNDQILNAQGLIIDPESAPGAAPAYNPITADSLDLMRSSSPRDIAELEWRLSTPISTLLLALLAVPLSYSRVRQGKYAKFGQAILIYAGYYLLCTTARTWVEHEMIGTLPGIWWAPALLALVLTLILATPHWRNRRAAKARAAAAKAGANAS</sequence>
<keyword evidence="3" id="KW-0813">Transport</keyword>
<evidence type="ECO:0000256" key="7">
    <source>
        <dbReference type="ARBA" id="ARBA00022989"/>
    </source>
</evidence>
<dbReference type="Proteomes" id="UP000553706">
    <property type="component" value="Unassembled WGS sequence"/>
</dbReference>
<gene>
    <name evidence="10" type="ORF">HNP71_002494</name>
</gene>
<comment type="caution">
    <text evidence="10">The sequence shown here is derived from an EMBL/GenBank/DDBJ whole genome shotgun (WGS) entry which is preliminary data.</text>
</comment>
<evidence type="ECO:0000256" key="6">
    <source>
        <dbReference type="ARBA" id="ARBA00022692"/>
    </source>
</evidence>
<dbReference type="AlphaFoldDB" id="A0A840VED6"/>
<proteinExistence type="predicted"/>
<evidence type="ECO:0000313" key="10">
    <source>
        <dbReference type="EMBL" id="MBB5374223.1"/>
    </source>
</evidence>
<feature type="transmembrane region" description="Helical" evidence="9">
    <location>
        <begin position="31"/>
        <end position="52"/>
    </location>
</feature>
<dbReference type="InterPro" id="IPR030922">
    <property type="entry name" value="LptF"/>
</dbReference>
<organism evidence="10 11">
    <name type="scientific">Acidocella aromatica</name>
    <dbReference type="NCBI Taxonomy" id="1303579"/>
    <lineage>
        <taxon>Bacteria</taxon>
        <taxon>Pseudomonadati</taxon>
        <taxon>Pseudomonadota</taxon>
        <taxon>Alphaproteobacteria</taxon>
        <taxon>Acetobacterales</taxon>
        <taxon>Acidocellaceae</taxon>
        <taxon>Acidocella</taxon>
    </lineage>
</organism>
<keyword evidence="11" id="KW-1185">Reference proteome</keyword>
<feature type="transmembrane region" description="Helical" evidence="9">
    <location>
        <begin position="72"/>
        <end position="93"/>
    </location>
</feature>
<name>A0A840VED6_9PROT</name>
<evidence type="ECO:0000256" key="2">
    <source>
        <dbReference type="ARBA" id="ARBA00014213"/>
    </source>
</evidence>
<evidence type="ECO:0000256" key="9">
    <source>
        <dbReference type="SAM" id="Phobius"/>
    </source>
</evidence>
<dbReference type="RefSeq" id="WP_246344210.1">
    <property type="nucleotide sequence ID" value="NZ_JACHFJ010000013.1"/>
</dbReference>
<dbReference type="PANTHER" id="PTHR33529">
    <property type="entry name" value="SLR0882 PROTEIN-RELATED"/>
    <property type="match status" value="1"/>
</dbReference>
<feature type="transmembrane region" description="Helical" evidence="9">
    <location>
        <begin position="322"/>
        <end position="339"/>
    </location>
</feature>
<dbReference type="PANTHER" id="PTHR33529:SF7">
    <property type="entry name" value="LIPOPOLYSACCHARIDE EXPORT SYSTEM PERMEASE PROTEIN LPTF"/>
    <property type="match status" value="1"/>
</dbReference>
<evidence type="ECO:0000313" key="11">
    <source>
        <dbReference type="Proteomes" id="UP000553706"/>
    </source>
</evidence>
<reference evidence="10 11" key="1">
    <citation type="submission" date="2020-08" db="EMBL/GenBank/DDBJ databases">
        <title>Genomic Encyclopedia of Type Strains, Phase IV (KMG-IV): sequencing the most valuable type-strain genomes for metagenomic binning, comparative biology and taxonomic classification.</title>
        <authorList>
            <person name="Goeker M."/>
        </authorList>
    </citation>
    <scope>NUCLEOTIDE SEQUENCE [LARGE SCALE GENOMIC DNA]</scope>
    <source>
        <strain evidence="10 11">DSM 27026</strain>
    </source>
</reference>
<protein>
    <recommendedName>
        <fullName evidence="2">Lipopolysaccharide export system permease protein LptF</fullName>
    </recommendedName>
</protein>
<dbReference type="InterPro" id="IPR005495">
    <property type="entry name" value="LptG/LptF_permease"/>
</dbReference>
<dbReference type="GO" id="GO:0043190">
    <property type="term" value="C:ATP-binding cassette (ABC) transporter complex"/>
    <property type="evidence" value="ECO:0007669"/>
    <property type="project" value="InterPro"/>
</dbReference>
<keyword evidence="4" id="KW-1003">Cell membrane</keyword>
<feature type="transmembrane region" description="Helical" evidence="9">
    <location>
        <begin position="351"/>
        <end position="370"/>
    </location>
</feature>
<accession>A0A840VED6</accession>
<dbReference type="GO" id="GO:0015920">
    <property type="term" value="P:lipopolysaccharide transport"/>
    <property type="evidence" value="ECO:0007669"/>
    <property type="project" value="TreeGrafter"/>
</dbReference>
<evidence type="ECO:0000256" key="5">
    <source>
        <dbReference type="ARBA" id="ARBA00022519"/>
    </source>
</evidence>
<keyword evidence="5" id="KW-0997">Cell inner membrane</keyword>
<keyword evidence="6 9" id="KW-0812">Transmembrane</keyword>
<keyword evidence="8 9" id="KW-0472">Membrane</keyword>